<reference evidence="3" key="1">
    <citation type="submission" date="2016-10" db="EMBL/GenBank/DDBJ databases">
        <authorList>
            <person name="Varghese N."/>
            <person name="Submissions S."/>
        </authorList>
    </citation>
    <scope>NUCLEOTIDE SEQUENCE [LARGE SCALE GENOMIC DNA]</scope>
    <source>
        <strain evidence="3">DSM 17044</strain>
    </source>
</reference>
<dbReference type="Proteomes" id="UP000182719">
    <property type="component" value="Unassembled WGS sequence"/>
</dbReference>
<feature type="region of interest" description="Disordered" evidence="1">
    <location>
        <begin position="424"/>
        <end position="450"/>
    </location>
</feature>
<dbReference type="RefSeq" id="WP_075007105.1">
    <property type="nucleotide sequence ID" value="NZ_FOAP01000007.1"/>
</dbReference>
<dbReference type="Gene3D" id="3.40.50.2000">
    <property type="entry name" value="Glycogen Phosphorylase B"/>
    <property type="match status" value="2"/>
</dbReference>
<dbReference type="PANTHER" id="PTHR48050">
    <property type="entry name" value="STEROL 3-BETA-GLUCOSYLTRANSFERASE"/>
    <property type="match status" value="1"/>
</dbReference>
<dbReference type="Pfam" id="PF00201">
    <property type="entry name" value="UDPGT"/>
    <property type="match status" value="1"/>
</dbReference>
<dbReference type="InterPro" id="IPR002213">
    <property type="entry name" value="UDP_glucos_trans"/>
</dbReference>
<evidence type="ECO:0000313" key="2">
    <source>
        <dbReference type="EMBL" id="SEL59542.1"/>
    </source>
</evidence>
<keyword evidence="3" id="KW-1185">Reference proteome</keyword>
<proteinExistence type="predicted"/>
<sequence>MATLLFTPFPGRGHVHPTLKLARELRARGHRVVYAGPLDSRELITSEGGEFVPVMEEQFPAGSFAPLAAPTLREHLSQLRLFVRRAEHALQAIEAGALDSLFERVRPDLLVCDPLLPYPALVAHGLQVPTLFFNTNLPQPLIFPFLDPTRTSRFLRMRVRVIRAGFSLLGRLGLALRLEPYNERIARRYGYPVESLAQEPEYLVRGLPEMILAPREFAEPPGPVDSRYLFVGPGIDLERSEPAFPWERLAADTPLVLFSMGSMGGYSRTLEKRVLDAVAGAAKARPQWQFILAVNPTHETTRFDNVAPNVVAVKYAPLLQLLPRAAVSITHGGFNTVKECIYFGVPMVVVPLTYDQPAVGRLVERKGLGVVCPPKTLTSESLLRQLDVLVGAPARHGAMTAMRDCFHQREQDSSAVDAIEHLLQTGPSSSMTPTATSSCGRRSMGAGSSR</sequence>
<protein>
    <submittedName>
        <fullName evidence="2">Glycosyltransferase, MGT family</fullName>
    </submittedName>
</protein>
<accession>A0A1H7RH84</accession>
<dbReference type="CDD" id="cd03784">
    <property type="entry name" value="GT1_Gtf-like"/>
    <property type="match status" value="1"/>
</dbReference>
<keyword evidence="2" id="KW-0808">Transferase</keyword>
<organism evidence="2 3">
    <name type="scientific">Stigmatella aurantiaca</name>
    <dbReference type="NCBI Taxonomy" id="41"/>
    <lineage>
        <taxon>Bacteria</taxon>
        <taxon>Pseudomonadati</taxon>
        <taxon>Myxococcota</taxon>
        <taxon>Myxococcia</taxon>
        <taxon>Myxococcales</taxon>
        <taxon>Cystobacterineae</taxon>
        <taxon>Archangiaceae</taxon>
        <taxon>Stigmatella</taxon>
    </lineage>
</organism>
<name>A0A1H7RH84_STIAU</name>
<dbReference type="AlphaFoldDB" id="A0A1H7RH84"/>
<gene>
    <name evidence="2" type="ORF">SAMN05444354_10745</name>
</gene>
<evidence type="ECO:0000313" key="3">
    <source>
        <dbReference type="Proteomes" id="UP000182719"/>
    </source>
</evidence>
<dbReference type="EMBL" id="FOAP01000007">
    <property type="protein sequence ID" value="SEL59542.1"/>
    <property type="molecule type" value="Genomic_DNA"/>
</dbReference>
<dbReference type="PANTHER" id="PTHR48050:SF13">
    <property type="entry name" value="STEROL 3-BETA-GLUCOSYLTRANSFERASE UGT80A2"/>
    <property type="match status" value="1"/>
</dbReference>
<dbReference type="SUPFAM" id="SSF53756">
    <property type="entry name" value="UDP-Glycosyltransferase/glycogen phosphorylase"/>
    <property type="match status" value="1"/>
</dbReference>
<dbReference type="GO" id="GO:0017000">
    <property type="term" value="P:antibiotic biosynthetic process"/>
    <property type="evidence" value="ECO:0007669"/>
    <property type="project" value="UniProtKB-ARBA"/>
</dbReference>
<dbReference type="InterPro" id="IPR050426">
    <property type="entry name" value="Glycosyltransferase_28"/>
</dbReference>
<evidence type="ECO:0000256" key="1">
    <source>
        <dbReference type="SAM" id="MobiDB-lite"/>
    </source>
</evidence>
<feature type="compositionally biased region" description="Low complexity" evidence="1">
    <location>
        <begin position="425"/>
        <end position="438"/>
    </location>
</feature>
<dbReference type="GO" id="GO:0008194">
    <property type="term" value="F:UDP-glycosyltransferase activity"/>
    <property type="evidence" value="ECO:0007669"/>
    <property type="project" value="InterPro"/>
</dbReference>